<comment type="similarity">
    <text evidence="1">Belongs to the universal ribosomal protein uS3 family.</text>
</comment>
<organism evidence="4 5">
    <name type="scientific">Crocodylus porosus</name>
    <name type="common">Saltwater crocodile</name>
    <name type="synonym">Estuarine crocodile</name>
    <dbReference type="NCBI Taxonomy" id="8502"/>
    <lineage>
        <taxon>Eukaryota</taxon>
        <taxon>Metazoa</taxon>
        <taxon>Chordata</taxon>
        <taxon>Craniata</taxon>
        <taxon>Vertebrata</taxon>
        <taxon>Euteleostomi</taxon>
        <taxon>Archelosauria</taxon>
        <taxon>Archosauria</taxon>
        <taxon>Crocodylia</taxon>
        <taxon>Longirostres</taxon>
        <taxon>Crocodylidae</taxon>
        <taxon>Crocodylus</taxon>
    </lineage>
</organism>
<name>A0A7M4EIP8_CROPO</name>
<protein>
    <submittedName>
        <fullName evidence="4">Uncharacterized protein</fullName>
    </submittedName>
</protein>
<evidence type="ECO:0000256" key="2">
    <source>
        <dbReference type="ARBA" id="ARBA00022980"/>
    </source>
</evidence>
<proteinExistence type="inferred from homology"/>
<dbReference type="GO" id="GO:1990904">
    <property type="term" value="C:ribonucleoprotein complex"/>
    <property type="evidence" value="ECO:0007669"/>
    <property type="project" value="UniProtKB-KW"/>
</dbReference>
<accession>A0A7M4EIP8</accession>
<dbReference type="Ensembl" id="ENSCPRT00005012242.1">
    <property type="protein sequence ID" value="ENSCPRP00005010400.1"/>
    <property type="gene ID" value="ENSCPRG00005007408.1"/>
</dbReference>
<dbReference type="Gene3D" id="3.30.1140.32">
    <property type="entry name" value="Ribosomal protein S3, C-terminal domain"/>
    <property type="match status" value="1"/>
</dbReference>
<reference evidence="4" key="1">
    <citation type="submission" date="2025-08" db="UniProtKB">
        <authorList>
            <consortium name="Ensembl"/>
        </authorList>
    </citation>
    <scope>IDENTIFICATION</scope>
</reference>
<keyword evidence="2" id="KW-0689">Ribosomal protein</keyword>
<evidence type="ECO:0000313" key="4">
    <source>
        <dbReference type="Ensembl" id="ENSCPRP00005010400.1"/>
    </source>
</evidence>
<dbReference type="Proteomes" id="UP000594220">
    <property type="component" value="Unplaced"/>
</dbReference>
<dbReference type="InterPro" id="IPR036419">
    <property type="entry name" value="Ribosomal_S3_C_sf"/>
</dbReference>
<evidence type="ECO:0000313" key="5">
    <source>
        <dbReference type="Proteomes" id="UP000594220"/>
    </source>
</evidence>
<evidence type="ECO:0000256" key="3">
    <source>
        <dbReference type="ARBA" id="ARBA00023274"/>
    </source>
</evidence>
<keyword evidence="3" id="KW-0687">Ribonucleoprotein</keyword>
<dbReference type="GO" id="GO:0005840">
    <property type="term" value="C:ribosome"/>
    <property type="evidence" value="ECO:0007669"/>
    <property type="project" value="UniProtKB-KW"/>
</dbReference>
<sequence length="158" mass="17502">MEDTSDGHKTVLPNRLSLLLAAGARRVQGGRGCWTRWQMAVALKRFGFPEGSAQKRWLVSPASSRGWRQGCLANSEARRVKSVKFMENLMIHSGDPGNYYVDTAVRHILLRGIKVKIMLPWDLTEFTVAANLYVGCGWVPGTCCCRSGAPPPPFLHTC</sequence>
<dbReference type="AlphaFoldDB" id="A0A7M4EIP8"/>
<evidence type="ECO:0000256" key="1">
    <source>
        <dbReference type="ARBA" id="ARBA00010761"/>
    </source>
</evidence>
<reference evidence="4" key="2">
    <citation type="submission" date="2025-09" db="UniProtKB">
        <authorList>
            <consortium name="Ensembl"/>
        </authorList>
    </citation>
    <scope>IDENTIFICATION</scope>
</reference>
<keyword evidence="5" id="KW-1185">Reference proteome</keyword>